<evidence type="ECO:0000256" key="3">
    <source>
        <dbReference type="ARBA" id="ARBA00023125"/>
    </source>
</evidence>
<accession>A0ABR1WZN2</accession>
<feature type="region of interest" description="Disordered" evidence="6">
    <location>
        <begin position="587"/>
        <end position="615"/>
    </location>
</feature>
<dbReference type="InterPro" id="IPR051089">
    <property type="entry name" value="prtT"/>
</dbReference>
<evidence type="ECO:0000256" key="6">
    <source>
        <dbReference type="SAM" id="MobiDB-lite"/>
    </source>
</evidence>
<dbReference type="CDD" id="cd12148">
    <property type="entry name" value="fungal_TF_MHR"/>
    <property type="match status" value="1"/>
</dbReference>
<dbReference type="PANTHER" id="PTHR31845:SF21">
    <property type="entry name" value="REGULATORY PROTEIN LEU3"/>
    <property type="match status" value="1"/>
</dbReference>
<dbReference type="EMBL" id="JAQQWN010000004">
    <property type="protein sequence ID" value="KAK8088627.1"/>
    <property type="molecule type" value="Genomic_DNA"/>
</dbReference>
<dbReference type="Proteomes" id="UP001433268">
    <property type="component" value="Unassembled WGS sequence"/>
</dbReference>
<comment type="caution">
    <text evidence="7">The sequence shown here is derived from an EMBL/GenBank/DDBJ whole genome shotgun (WGS) entry which is preliminary data.</text>
</comment>
<feature type="compositionally biased region" description="Low complexity" evidence="6">
    <location>
        <begin position="599"/>
        <end position="615"/>
    </location>
</feature>
<evidence type="ECO:0000313" key="8">
    <source>
        <dbReference type="Proteomes" id="UP001433268"/>
    </source>
</evidence>
<evidence type="ECO:0000256" key="2">
    <source>
        <dbReference type="ARBA" id="ARBA00023015"/>
    </source>
</evidence>
<evidence type="ECO:0008006" key="9">
    <source>
        <dbReference type="Google" id="ProtNLM"/>
    </source>
</evidence>
<keyword evidence="4" id="KW-0804">Transcription</keyword>
<feature type="compositionally biased region" description="Polar residues" evidence="6">
    <location>
        <begin position="138"/>
        <end position="154"/>
    </location>
</feature>
<protein>
    <recommendedName>
        <fullName evidence="9">Transcription factor domain-containing protein</fullName>
    </recommendedName>
</protein>
<keyword evidence="2" id="KW-0805">Transcription regulation</keyword>
<sequence>MSDAVAAPTPTPTPSRIKRNSACTSCRDAKCPPLPKTMSLIASLSCHRFGATQATSQASNASAAANWSWNAWWTEPTRESAGASDKIDELVQEIRTIKQTVGSSQNPTGGIVAPPFPRDPPLPQPVTNSPDAIRASLSDKSAPSGPSFTETPATTLAGDVPIEPSLPRALGSQPFSGEDIDYYFKIYFEHFHPYMPIVRHRDPNKCYESGPVLFWTILLVACRRYAKNPQVLPFLVDAMRRELFSVLSSLPINMHTINAMILVCTWVFPDVRFVNDPTCMFTGVIMNASLLLGIQAGKGSNPAFNFGGFQGNFTDEEAHYTWAGYNIVTQRSSHYMGIPPLGSLFNQTVQNVIDGKTPFHVPSSFRVLLECQKFAHRVSKTMAACLEESEGVSSYIVQQLEDDFDNIRGLICSERADDMDKFNALLVQLEIQTYYLIPLPGYSPEALKRNILKAYTTSQAVLRDALSLDDRHGYLKHMPHSALRSLLSAMCIIYKVFRSSYKEILDKQGAERCAANCMEVCRRSVVQEGDLGARLAMLFESLWSVAQSTAVWHGEPTVTVGTQRMGAGVCFDCLKLWKSDMNTMRPKAAADGGGGGIGNNNNSSSSSHGDGSLGAAAATGSTATLGAGIVTAPGGPGPLANIDWSFMDEFDWNFEPNLLAPVGLGP</sequence>
<keyword evidence="5" id="KW-0539">Nucleus</keyword>
<evidence type="ECO:0000256" key="1">
    <source>
        <dbReference type="ARBA" id="ARBA00004123"/>
    </source>
</evidence>
<evidence type="ECO:0000256" key="5">
    <source>
        <dbReference type="ARBA" id="ARBA00023242"/>
    </source>
</evidence>
<feature type="compositionally biased region" description="Pro residues" evidence="6">
    <location>
        <begin position="114"/>
        <end position="124"/>
    </location>
</feature>
<gene>
    <name evidence="7" type="ORF">PG997_003588</name>
</gene>
<dbReference type="PANTHER" id="PTHR31845">
    <property type="entry name" value="FINGER DOMAIN PROTEIN, PUTATIVE-RELATED"/>
    <property type="match status" value="1"/>
</dbReference>
<evidence type="ECO:0000313" key="7">
    <source>
        <dbReference type="EMBL" id="KAK8088627.1"/>
    </source>
</evidence>
<keyword evidence="8" id="KW-1185">Reference proteome</keyword>
<feature type="compositionally biased region" description="Polar residues" evidence="6">
    <location>
        <begin position="98"/>
        <end position="108"/>
    </location>
</feature>
<reference evidence="7 8" key="1">
    <citation type="submission" date="2023-01" db="EMBL/GenBank/DDBJ databases">
        <title>Analysis of 21 Apiospora genomes using comparative genomics revels a genus with tremendous synthesis potential of carbohydrate active enzymes and secondary metabolites.</title>
        <authorList>
            <person name="Sorensen T."/>
        </authorList>
    </citation>
    <scope>NUCLEOTIDE SEQUENCE [LARGE SCALE GENOMIC DNA]</scope>
    <source>
        <strain evidence="7 8">CBS 114990</strain>
    </source>
</reference>
<feature type="region of interest" description="Disordered" evidence="6">
    <location>
        <begin position="98"/>
        <end position="170"/>
    </location>
</feature>
<dbReference type="RefSeq" id="XP_066671521.1">
    <property type="nucleotide sequence ID" value="XM_066807903.1"/>
</dbReference>
<name>A0ABR1WZN2_9PEZI</name>
<comment type="subcellular location">
    <subcellularLocation>
        <location evidence="1">Nucleus</location>
    </subcellularLocation>
</comment>
<evidence type="ECO:0000256" key="4">
    <source>
        <dbReference type="ARBA" id="ARBA00023163"/>
    </source>
</evidence>
<keyword evidence="3" id="KW-0238">DNA-binding</keyword>
<dbReference type="GeneID" id="92040963"/>
<proteinExistence type="predicted"/>
<organism evidence="7 8">
    <name type="scientific">Apiospora hydei</name>
    <dbReference type="NCBI Taxonomy" id="1337664"/>
    <lineage>
        <taxon>Eukaryota</taxon>
        <taxon>Fungi</taxon>
        <taxon>Dikarya</taxon>
        <taxon>Ascomycota</taxon>
        <taxon>Pezizomycotina</taxon>
        <taxon>Sordariomycetes</taxon>
        <taxon>Xylariomycetidae</taxon>
        <taxon>Amphisphaeriales</taxon>
        <taxon>Apiosporaceae</taxon>
        <taxon>Apiospora</taxon>
    </lineage>
</organism>